<reference evidence="7 8" key="1">
    <citation type="submission" date="2023-01" db="EMBL/GenBank/DDBJ databases">
        <title>Analysis of 21 Apiospora genomes using comparative genomics revels a genus with tremendous synthesis potential of carbohydrate active enzymes and secondary metabolites.</title>
        <authorList>
            <person name="Sorensen T."/>
        </authorList>
    </citation>
    <scope>NUCLEOTIDE SEQUENCE [LARGE SCALE GENOMIC DNA]</scope>
    <source>
        <strain evidence="7 8">CBS 117206</strain>
    </source>
</reference>
<dbReference type="InterPro" id="IPR016169">
    <property type="entry name" value="FAD-bd_PCMH_sub2"/>
</dbReference>
<keyword evidence="7" id="KW-0503">Monooxygenase</keyword>
<dbReference type="InterPro" id="IPR036318">
    <property type="entry name" value="FAD-bd_PCMH-like_sf"/>
</dbReference>
<keyword evidence="4" id="KW-0560">Oxidoreductase</keyword>
<dbReference type="SUPFAM" id="SSF56176">
    <property type="entry name" value="FAD-binding/transporter-associated domain-like"/>
    <property type="match status" value="1"/>
</dbReference>
<dbReference type="PROSITE" id="PS51387">
    <property type="entry name" value="FAD_PCMH"/>
    <property type="match status" value="1"/>
</dbReference>
<comment type="caution">
    <text evidence="7">The sequence shown here is derived from an EMBL/GenBank/DDBJ whole genome shotgun (WGS) entry which is preliminary data.</text>
</comment>
<proteinExistence type="inferred from homology"/>
<accession>A0AAW0RB88</accession>
<dbReference type="EMBL" id="JAQQWP010000001">
    <property type="protein sequence ID" value="KAK8132039.1"/>
    <property type="molecule type" value="Genomic_DNA"/>
</dbReference>
<keyword evidence="5" id="KW-0732">Signal</keyword>
<comment type="similarity">
    <text evidence="1">Belongs to the oxygen-dependent FAD-linked oxidoreductase family.</text>
</comment>
<feature type="signal peptide" evidence="5">
    <location>
        <begin position="1"/>
        <end position="16"/>
    </location>
</feature>
<evidence type="ECO:0000256" key="1">
    <source>
        <dbReference type="ARBA" id="ARBA00005466"/>
    </source>
</evidence>
<dbReference type="GO" id="GO:0004497">
    <property type="term" value="F:monooxygenase activity"/>
    <property type="evidence" value="ECO:0007669"/>
    <property type="project" value="UniProtKB-KW"/>
</dbReference>
<dbReference type="PANTHER" id="PTHR42973">
    <property type="entry name" value="BINDING OXIDOREDUCTASE, PUTATIVE (AFU_ORTHOLOGUE AFUA_1G17690)-RELATED"/>
    <property type="match status" value="1"/>
</dbReference>
<sequence>MWFIALLSWTTVAAYSNDVTSTSSFVAQLDITASAESRLRSMLNDIDVDHITSLDRQSRASVACHVANIALSPAYISQNTSAYQDAVEVNWSSTCWLQPRCIAQPKSTEDVSRLMRIVTFFDTKFAIRSGGHNPNPGWAGVDTSGILVDMSKLTAIRLSNDGFVASVAPGNRWGTVFATLNSMGKTVNTARLNWVGVGGYMLGGGLTYFNSLYGLAADNVINYEVVLANSSVINANANSNPDLWWALKGSNTNFGVITRYDIATVDNTSYWFEALEYAPSQAGALLEAIVSYASAAEKDHNAAITFALTPTSGFVEFIYHEPTIRPDAYSMFYDIPSEGVAINSTIGNMADLNNAISALNPDTTARRMIASVAHRFDLPTLKDLHTMYLEFDASVKHIQGATGFWADSGHDGEALAAIRGFTHRVEELLKKRGLFLRTKMMNDAGDAQNVLGSYGEENLKRLKDVGAKYDPLGVFQKLQNNGFLLSKA</sequence>
<dbReference type="PANTHER" id="PTHR42973:SF54">
    <property type="entry name" value="FAD-BINDING PCMH-TYPE DOMAIN-CONTAINING PROTEIN"/>
    <property type="match status" value="1"/>
</dbReference>
<organism evidence="7 8">
    <name type="scientific">Apiospora kogelbergensis</name>
    <dbReference type="NCBI Taxonomy" id="1337665"/>
    <lineage>
        <taxon>Eukaryota</taxon>
        <taxon>Fungi</taxon>
        <taxon>Dikarya</taxon>
        <taxon>Ascomycota</taxon>
        <taxon>Pezizomycotina</taxon>
        <taxon>Sordariomycetes</taxon>
        <taxon>Xylariomycetidae</taxon>
        <taxon>Amphisphaeriales</taxon>
        <taxon>Apiosporaceae</taxon>
        <taxon>Apiospora</taxon>
    </lineage>
</organism>
<evidence type="ECO:0000256" key="3">
    <source>
        <dbReference type="ARBA" id="ARBA00022827"/>
    </source>
</evidence>
<dbReference type="InterPro" id="IPR016166">
    <property type="entry name" value="FAD-bd_PCMH"/>
</dbReference>
<dbReference type="Pfam" id="PF01565">
    <property type="entry name" value="FAD_binding_4"/>
    <property type="match status" value="1"/>
</dbReference>
<protein>
    <submittedName>
        <fullName evidence="7">FAD-dependent monooxygenase yanF</fullName>
    </submittedName>
</protein>
<evidence type="ECO:0000256" key="5">
    <source>
        <dbReference type="SAM" id="SignalP"/>
    </source>
</evidence>
<gene>
    <name evidence="7" type="ORF">PG999_000212</name>
</gene>
<feature type="domain" description="FAD-binding PCMH-type" evidence="6">
    <location>
        <begin position="95"/>
        <end position="267"/>
    </location>
</feature>
<dbReference type="InterPro" id="IPR006094">
    <property type="entry name" value="Oxid_FAD_bind_N"/>
</dbReference>
<evidence type="ECO:0000256" key="2">
    <source>
        <dbReference type="ARBA" id="ARBA00022630"/>
    </source>
</evidence>
<evidence type="ECO:0000259" key="6">
    <source>
        <dbReference type="PROSITE" id="PS51387"/>
    </source>
</evidence>
<feature type="chain" id="PRO_5043699042" evidence="5">
    <location>
        <begin position="17"/>
        <end position="488"/>
    </location>
</feature>
<keyword evidence="8" id="KW-1185">Reference proteome</keyword>
<dbReference type="Proteomes" id="UP001392437">
    <property type="component" value="Unassembled WGS sequence"/>
</dbReference>
<dbReference type="InterPro" id="IPR050416">
    <property type="entry name" value="FAD-linked_Oxidoreductase"/>
</dbReference>
<dbReference type="AlphaFoldDB" id="A0AAW0RB88"/>
<evidence type="ECO:0000313" key="7">
    <source>
        <dbReference type="EMBL" id="KAK8132039.1"/>
    </source>
</evidence>
<dbReference type="Gene3D" id="3.30.465.10">
    <property type="match status" value="1"/>
</dbReference>
<evidence type="ECO:0000256" key="4">
    <source>
        <dbReference type="ARBA" id="ARBA00023002"/>
    </source>
</evidence>
<dbReference type="GO" id="GO:0071949">
    <property type="term" value="F:FAD binding"/>
    <property type="evidence" value="ECO:0007669"/>
    <property type="project" value="InterPro"/>
</dbReference>
<evidence type="ECO:0000313" key="8">
    <source>
        <dbReference type="Proteomes" id="UP001392437"/>
    </source>
</evidence>
<name>A0AAW0RB88_9PEZI</name>
<keyword evidence="3" id="KW-0274">FAD</keyword>
<keyword evidence="2" id="KW-0285">Flavoprotein</keyword>